<reference evidence="3 4" key="1">
    <citation type="journal article" date="2022" name="G3 (Bethesda)">
        <title>Enemy or ally: a genomic approach to elucidate the lifestyle of Phyllosticta citrichinaensis.</title>
        <authorList>
            <person name="Buijs V.A."/>
            <person name="Groenewald J.Z."/>
            <person name="Haridas S."/>
            <person name="LaButti K.M."/>
            <person name="Lipzen A."/>
            <person name="Martin F.M."/>
            <person name="Barry K."/>
            <person name="Grigoriev I.V."/>
            <person name="Crous P.W."/>
            <person name="Seidl M.F."/>
        </authorList>
    </citation>
    <scope>NUCLEOTIDE SEQUENCE [LARGE SCALE GENOMIC DNA]</scope>
    <source>
        <strain evidence="3 4">CBS 129764</strain>
    </source>
</reference>
<evidence type="ECO:0000259" key="2">
    <source>
        <dbReference type="Pfam" id="PF10021"/>
    </source>
</evidence>
<dbReference type="Pfam" id="PF10021">
    <property type="entry name" value="PARG_cat_microb"/>
    <property type="match status" value="1"/>
</dbReference>
<dbReference type="PANTHER" id="PTHR35596">
    <property type="entry name" value="DUF2263 DOMAIN-CONTAINING PROTEIN"/>
    <property type="match status" value="1"/>
</dbReference>
<evidence type="ECO:0000313" key="3">
    <source>
        <dbReference type="EMBL" id="KAK8154661.1"/>
    </source>
</evidence>
<organism evidence="3 4">
    <name type="scientific">Phyllosticta citrichinensis</name>
    <dbReference type="NCBI Taxonomy" id="1130410"/>
    <lineage>
        <taxon>Eukaryota</taxon>
        <taxon>Fungi</taxon>
        <taxon>Dikarya</taxon>
        <taxon>Ascomycota</taxon>
        <taxon>Pezizomycotina</taxon>
        <taxon>Dothideomycetes</taxon>
        <taxon>Dothideomycetes incertae sedis</taxon>
        <taxon>Botryosphaeriales</taxon>
        <taxon>Phyllostictaceae</taxon>
        <taxon>Phyllosticta</taxon>
    </lineage>
</organism>
<proteinExistence type="predicted"/>
<accession>A0ABR1XH75</accession>
<name>A0ABR1XH75_9PEZI</name>
<dbReference type="EMBL" id="JBBWUH010000011">
    <property type="protein sequence ID" value="KAK8154661.1"/>
    <property type="molecule type" value="Genomic_DNA"/>
</dbReference>
<dbReference type="SUPFAM" id="SSF52949">
    <property type="entry name" value="Macro domain-like"/>
    <property type="match status" value="1"/>
</dbReference>
<dbReference type="NCBIfam" id="TIGR02452">
    <property type="entry name" value="TIGR02452 family protein"/>
    <property type="match status" value="1"/>
</dbReference>
<evidence type="ECO:0000313" key="4">
    <source>
        <dbReference type="Proteomes" id="UP001456524"/>
    </source>
</evidence>
<feature type="region of interest" description="Disordered" evidence="1">
    <location>
        <begin position="393"/>
        <end position="439"/>
    </location>
</feature>
<feature type="compositionally biased region" description="Basic residues" evidence="1">
    <location>
        <begin position="13"/>
        <end position="23"/>
    </location>
</feature>
<feature type="compositionally biased region" description="Basic and acidic residues" evidence="1">
    <location>
        <begin position="417"/>
        <end position="426"/>
    </location>
</feature>
<dbReference type="InterPro" id="IPR012664">
    <property type="entry name" value="CHP02452"/>
</dbReference>
<feature type="region of interest" description="Disordered" evidence="1">
    <location>
        <begin position="49"/>
        <end position="100"/>
    </location>
</feature>
<protein>
    <recommendedName>
        <fullName evidence="2">Microbial-type PARG catalytic domain-containing protein</fullName>
    </recommendedName>
</protein>
<evidence type="ECO:0000256" key="1">
    <source>
        <dbReference type="SAM" id="MobiDB-lite"/>
    </source>
</evidence>
<gene>
    <name evidence="3" type="ORF">IWX90DRAFT_62436</name>
</gene>
<comment type="caution">
    <text evidence="3">The sequence shown here is derived from an EMBL/GenBank/DDBJ whole genome shotgun (WGS) entry which is preliminary data.</text>
</comment>
<dbReference type="Gene3D" id="3.40.220.10">
    <property type="entry name" value="Leucine Aminopeptidase, subunit E, domain 1"/>
    <property type="match status" value="1"/>
</dbReference>
<dbReference type="InterPro" id="IPR019261">
    <property type="entry name" value="PARG_cat_microbial"/>
</dbReference>
<dbReference type="PANTHER" id="PTHR35596:SF1">
    <property type="entry name" value="MICROBIAL-TYPE PARG CATALYTIC DOMAIN-CONTAINING PROTEIN"/>
    <property type="match status" value="1"/>
</dbReference>
<sequence>MGRTEPTIVKPPRSYRRHGRSKQAKATVNKSVPEILKSCPRARRGIDAAELIVDPPPQVASRVTPKPPVKTKGSKRRAHHSHDEHRDHVAEADGSHHAMSNAPPHIRLQAAETLEAATLLASSPTAKQSRMAVLNMASPLRPGGGLFNGATSQEESLCMRTTLYPSLQEAFYRLPEVGAIYTPDVLVFRHWDEEARDLNKRDRFFVDVISAGMLRFPDLDGGGEDDDDDAPKRYASSRDRELVISKMRAVLRIARAKGIGRLVLGAWGCGAYGNPVGEIARAWQTVLRGGEGKKRASASESWGPLEVVFAIRDRRMAEEFAACFSPRLVVEESPCRDTASTACDDVTCDDGETAAGNEMREKIAEIEAQMTQSRVPGLKARMEDILAGLKSQLGEHVGPGGDDARSIDDGDSAQESADEHDHHVLSDDALGGASDGLDD</sequence>
<keyword evidence="4" id="KW-1185">Reference proteome</keyword>
<feature type="region of interest" description="Disordered" evidence="1">
    <location>
        <begin position="1"/>
        <end position="31"/>
    </location>
</feature>
<feature type="compositionally biased region" description="Basic and acidic residues" evidence="1">
    <location>
        <begin position="81"/>
        <end position="96"/>
    </location>
</feature>
<dbReference type="Proteomes" id="UP001456524">
    <property type="component" value="Unassembled WGS sequence"/>
</dbReference>
<feature type="domain" description="Microbial-type PARG catalytic" evidence="2">
    <location>
        <begin position="95"/>
        <end position="190"/>
    </location>
</feature>
<dbReference type="InterPro" id="IPR043472">
    <property type="entry name" value="Macro_dom-like"/>
</dbReference>